<dbReference type="Proteomes" id="UP000554482">
    <property type="component" value="Unassembled WGS sequence"/>
</dbReference>
<organism evidence="5 6">
    <name type="scientific">Thalictrum thalictroides</name>
    <name type="common">Rue-anemone</name>
    <name type="synonym">Anemone thalictroides</name>
    <dbReference type="NCBI Taxonomy" id="46969"/>
    <lineage>
        <taxon>Eukaryota</taxon>
        <taxon>Viridiplantae</taxon>
        <taxon>Streptophyta</taxon>
        <taxon>Embryophyta</taxon>
        <taxon>Tracheophyta</taxon>
        <taxon>Spermatophyta</taxon>
        <taxon>Magnoliopsida</taxon>
        <taxon>Ranunculales</taxon>
        <taxon>Ranunculaceae</taxon>
        <taxon>Thalictroideae</taxon>
        <taxon>Thalictrum</taxon>
    </lineage>
</organism>
<dbReference type="InterPro" id="IPR013083">
    <property type="entry name" value="Znf_RING/FYVE/PHD"/>
</dbReference>
<sequence length="722" mass="79024">MEKTWNKLRKSLSSKFSFSFKSGNPGSSSNSAFDVSEVDLQPPPRNLSSSSTNRRISRSSTFTSGNSFSRSSKKLCAICLGNMRPGKGHAIFTAECSHTFHFNCIVSNVKHGNRVCPVCRSTWKDMPFQSTSSGARVTPVNLLVDELQPHPLTNQPPPWAEPSHFSDDEPLLHVENSSNLTSQLLSSDRQLVTLKAFPEFPAILATKSAPAFSVLVGVRAPTLSEDARQHARAPIDLVVVLDVSGSMKGTKLALLKRAVRFVIYNLGPADRLSIIAFSSRARRIFPLRRMSDAGHESAALAINSLVSSGGTNIVEGLKKGVQVLEERRERNPVASIILLSDGKDNYSIGFESDHRSPNDQASRWVTHFLNLLPPSIRSTNSGIAGEDSLPPIPVHTFGIGADHDATSMHAISDVSAGTFSFIQDANIMQDAFALCIGGLLSVVAQQLKLTLISLSRGVRINSIPSGKHRLEIPSNGEWGVVDIGELYADEEKDFLIQLSVPMLSATEERGELDRIFSLLSVECSYKDILSKEIVQVENLEVNIRRPESLSSGDNVVCLEVDRQRNRLFVVEGIAEAQVLAEKGNLQGAQTILESRRLTLLSSASAQAGDGLCKWLEAELKEIRERMASQQLYQESGRAYTLSGMSSHSCQRATTRGDYSNVYIRDGYETPSMVNMVTRSQTTILNAPPSMVNMVTRSQTTILNAPRSKQQLKRSGSIAQSRQ</sequence>
<dbReference type="PANTHER" id="PTHR10579:SF146">
    <property type="entry name" value="RING-TYPE DOMAIN-CONTAINING PROTEIN"/>
    <property type="match status" value="1"/>
</dbReference>
<evidence type="ECO:0000256" key="1">
    <source>
        <dbReference type="PROSITE-ProRule" id="PRU00175"/>
    </source>
</evidence>
<dbReference type="PANTHER" id="PTHR10579">
    <property type="entry name" value="CALCIUM-ACTIVATED CHLORIDE CHANNEL REGULATOR"/>
    <property type="match status" value="1"/>
</dbReference>
<evidence type="ECO:0000259" key="3">
    <source>
        <dbReference type="PROSITE" id="PS50089"/>
    </source>
</evidence>
<keyword evidence="6" id="KW-1185">Reference proteome</keyword>
<dbReference type="Gene3D" id="3.40.50.410">
    <property type="entry name" value="von Willebrand factor, type A domain"/>
    <property type="match status" value="1"/>
</dbReference>
<feature type="domain" description="RING-type" evidence="3">
    <location>
        <begin position="76"/>
        <end position="120"/>
    </location>
</feature>
<dbReference type="GO" id="GO:0008270">
    <property type="term" value="F:zinc ion binding"/>
    <property type="evidence" value="ECO:0007669"/>
    <property type="project" value="UniProtKB-KW"/>
</dbReference>
<gene>
    <name evidence="5" type="ORF">FRX31_031291</name>
</gene>
<name>A0A7J6V2R7_THATH</name>
<dbReference type="EMBL" id="JABWDY010039228">
    <property type="protein sequence ID" value="KAF5179107.1"/>
    <property type="molecule type" value="Genomic_DNA"/>
</dbReference>
<dbReference type="Pfam" id="PF14624">
    <property type="entry name" value="Vwaint"/>
    <property type="match status" value="1"/>
</dbReference>
<evidence type="ECO:0000259" key="4">
    <source>
        <dbReference type="PROSITE" id="PS50234"/>
    </source>
</evidence>
<evidence type="ECO:0000313" key="6">
    <source>
        <dbReference type="Proteomes" id="UP000554482"/>
    </source>
</evidence>
<dbReference type="OrthoDB" id="687730at2759"/>
<keyword evidence="1" id="KW-0863">Zinc-finger</keyword>
<feature type="region of interest" description="Disordered" evidence="2">
    <location>
        <begin position="19"/>
        <end position="69"/>
    </location>
</feature>
<dbReference type="CDD" id="cd01466">
    <property type="entry name" value="vWA_C3HC4_type"/>
    <property type="match status" value="1"/>
</dbReference>
<dbReference type="SMART" id="SM00184">
    <property type="entry name" value="RING"/>
    <property type="match status" value="1"/>
</dbReference>
<accession>A0A7J6V2R7</accession>
<dbReference type="InterPro" id="IPR032838">
    <property type="entry name" value="Vwaint_dom"/>
</dbReference>
<dbReference type="SUPFAM" id="SSF57850">
    <property type="entry name" value="RING/U-box"/>
    <property type="match status" value="1"/>
</dbReference>
<feature type="region of interest" description="Disordered" evidence="2">
    <location>
        <begin position="703"/>
        <end position="722"/>
    </location>
</feature>
<proteinExistence type="predicted"/>
<comment type="caution">
    <text evidence="5">The sequence shown here is derived from an EMBL/GenBank/DDBJ whole genome shotgun (WGS) entry which is preliminary data.</text>
</comment>
<evidence type="ECO:0000256" key="2">
    <source>
        <dbReference type="SAM" id="MobiDB-lite"/>
    </source>
</evidence>
<dbReference type="SMART" id="SM00327">
    <property type="entry name" value="VWA"/>
    <property type="match status" value="1"/>
</dbReference>
<dbReference type="InterPro" id="IPR051266">
    <property type="entry name" value="CLCR"/>
</dbReference>
<dbReference type="Pfam" id="PF00092">
    <property type="entry name" value="VWA"/>
    <property type="match status" value="1"/>
</dbReference>
<dbReference type="InterPro" id="IPR036465">
    <property type="entry name" value="vWFA_dom_sf"/>
</dbReference>
<dbReference type="AlphaFoldDB" id="A0A7J6V2R7"/>
<dbReference type="CDD" id="cd23114">
    <property type="entry name" value="RING-H2_WAVH2"/>
    <property type="match status" value="1"/>
</dbReference>
<reference evidence="5 6" key="1">
    <citation type="submission" date="2020-06" db="EMBL/GenBank/DDBJ databases">
        <title>Transcriptomic and genomic resources for Thalictrum thalictroides and T. hernandezii: Facilitating candidate gene discovery in an emerging model plant lineage.</title>
        <authorList>
            <person name="Arias T."/>
            <person name="Riano-Pachon D.M."/>
            <person name="Di Stilio V.S."/>
        </authorList>
    </citation>
    <scope>NUCLEOTIDE SEQUENCE [LARGE SCALE GENOMIC DNA]</scope>
    <source>
        <strain evidence="6">cv. WT478/WT964</strain>
        <tissue evidence="5">Leaves</tissue>
    </source>
</reference>
<dbReference type="InterPro" id="IPR002035">
    <property type="entry name" value="VWF_A"/>
</dbReference>
<evidence type="ECO:0000313" key="5">
    <source>
        <dbReference type="EMBL" id="KAF5179107.1"/>
    </source>
</evidence>
<keyword evidence="1" id="KW-0862">Zinc</keyword>
<dbReference type="SUPFAM" id="SSF53300">
    <property type="entry name" value="vWA-like"/>
    <property type="match status" value="1"/>
</dbReference>
<dbReference type="PROSITE" id="PS50234">
    <property type="entry name" value="VWFA"/>
    <property type="match status" value="1"/>
</dbReference>
<protein>
    <submittedName>
        <fullName evidence="5">E3 ubiquitin-protein ligase wav3</fullName>
    </submittedName>
</protein>
<feature type="domain" description="VWFA" evidence="4">
    <location>
        <begin position="236"/>
        <end position="443"/>
    </location>
</feature>
<dbReference type="InterPro" id="IPR001841">
    <property type="entry name" value="Znf_RING"/>
</dbReference>
<keyword evidence="1" id="KW-0479">Metal-binding</keyword>
<dbReference type="Gene3D" id="3.30.40.10">
    <property type="entry name" value="Zinc/RING finger domain, C3HC4 (zinc finger)"/>
    <property type="match status" value="1"/>
</dbReference>
<dbReference type="Pfam" id="PF17123">
    <property type="entry name" value="zf-RING_11"/>
    <property type="match status" value="1"/>
</dbReference>
<feature type="compositionally biased region" description="Low complexity" evidence="2">
    <location>
        <begin position="48"/>
        <end position="64"/>
    </location>
</feature>
<dbReference type="PROSITE" id="PS50089">
    <property type="entry name" value="ZF_RING_2"/>
    <property type="match status" value="1"/>
</dbReference>
<feature type="compositionally biased region" description="Low complexity" evidence="2">
    <location>
        <begin position="19"/>
        <end position="31"/>
    </location>
</feature>